<dbReference type="NCBIfam" id="NF045502">
    <property type="entry name" value="variant_rSAM"/>
    <property type="match status" value="1"/>
</dbReference>
<dbReference type="EMBL" id="PPDF01000012">
    <property type="protein sequence ID" value="PQL24685.1"/>
    <property type="molecule type" value="Genomic_DNA"/>
</dbReference>
<evidence type="ECO:0008006" key="3">
    <source>
        <dbReference type="Google" id="ProtNLM"/>
    </source>
</evidence>
<gene>
    <name evidence="1" type="ORF">VTHSUH11_06790</name>
</gene>
<dbReference type="GO" id="GO:0003824">
    <property type="term" value="F:catalytic activity"/>
    <property type="evidence" value="ECO:0007669"/>
    <property type="project" value="InterPro"/>
</dbReference>
<evidence type="ECO:0000313" key="1">
    <source>
        <dbReference type="EMBL" id="PQL24685.1"/>
    </source>
</evidence>
<dbReference type="GO" id="GO:0051536">
    <property type="term" value="F:iron-sulfur cluster binding"/>
    <property type="evidence" value="ECO:0007669"/>
    <property type="project" value="InterPro"/>
</dbReference>
<sequence>MNVYSSTYICKEETLLKSLILVNGVEFTSKALNKAAQSNAKQQNLVYNMPIASDRYRPQELNIKNSIDGYEVVVSCVASNGITCPVIIDVNEDDKLFARYNNDLIPNIELSFVQTPSYYNNKLSNNINVTNYITACGYDELNIIPWKGCNISDGCLFCGINNFIRLEDVSAQKISNGLVTWDKYKQEYIPNLLEALDIAIESECYDEHLHAIMISGNLSNDKLDEQAQIYSEIAKSISPILKERATEGLVAVISPPNNVDNIDLMKKSGIEKVVFNLEAITPKGFQHYCPGKAALGREYFIDRLIYAVNIFGKGNVWTNLVVGLEPIDEVLSYCKNIIDKGIVVSGNVLHLDKGNKLDCNVPDLDTVLDFYYQLNILNNTESFNPFYCSKALRTSLTNEAFDSRIILR</sequence>
<proteinExistence type="predicted"/>
<dbReference type="InterPro" id="IPR007197">
    <property type="entry name" value="rSAM"/>
</dbReference>
<dbReference type="AlphaFoldDB" id="A0A2S7ZNA8"/>
<dbReference type="RefSeq" id="WP_105093107.1">
    <property type="nucleotide sequence ID" value="NZ_PPDF01000012.1"/>
</dbReference>
<evidence type="ECO:0000313" key="2">
    <source>
        <dbReference type="Proteomes" id="UP000238877"/>
    </source>
</evidence>
<name>A0A2S7ZNA8_9FIRM</name>
<comment type="caution">
    <text evidence="1">The sequence shown here is derived from an EMBL/GenBank/DDBJ whole genome shotgun (WGS) entry which is preliminary data.</text>
</comment>
<accession>A0A2S7ZNA8</accession>
<organism evidence="1 2">
    <name type="scientific">Veillonella tobetsuensis</name>
    <dbReference type="NCBI Taxonomy" id="1110546"/>
    <lineage>
        <taxon>Bacteria</taxon>
        <taxon>Bacillati</taxon>
        <taxon>Bacillota</taxon>
        <taxon>Negativicutes</taxon>
        <taxon>Veillonellales</taxon>
        <taxon>Veillonellaceae</taxon>
        <taxon>Veillonella</taxon>
    </lineage>
</organism>
<dbReference type="SFLD" id="SFLDS00029">
    <property type="entry name" value="Radical_SAM"/>
    <property type="match status" value="1"/>
</dbReference>
<reference evidence="1 2" key="1">
    <citation type="submission" date="2018-01" db="EMBL/GenBank/DDBJ databases">
        <title>Draft genome sequences of clinical isolates and type strains of oral Veillonella including Veillonella infantum sp., nov.</title>
        <authorList>
            <person name="Mashima I."/>
            <person name="Liao Y.-C."/>
            <person name="Sabharwal A."/>
            <person name="Haase E.M."/>
            <person name="Nakazawa F."/>
            <person name="Scannapieco F.A."/>
        </authorList>
    </citation>
    <scope>NUCLEOTIDE SEQUENCE [LARGE SCALE GENOMIC DNA]</scope>
    <source>
        <strain evidence="1 2">Y6</strain>
    </source>
</reference>
<protein>
    <recommendedName>
        <fullName evidence="3">Radical SAM protein</fullName>
    </recommendedName>
</protein>
<dbReference type="Proteomes" id="UP000238877">
    <property type="component" value="Unassembled WGS sequence"/>
</dbReference>